<dbReference type="GO" id="GO:0005634">
    <property type="term" value="C:nucleus"/>
    <property type="evidence" value="ECO:0007669"/>
    <property type="project" value="UniProtKB-SubCell"/>
</dbReference>
<dbReference type="GO" id="GO:0042393">
    <property type="term" value="F:histone binding"/>
    <property type="evidence" value="ECO:0007669"/>
    <property type="project" value="TreeGrafter"/>
</dbReference>
<keyword evidence="6" id="KW-1185">Reference proteome</keyword>
<feature type="compositionally biased region" description="Polar residues" evidence="3">
    <location>
        <begin position="445"/>
        <end position="457"/>
    </location>
</feature>
<dbReference type="EMBL" id="WJXA01000013">
    <property type="protein sequence ID" value="KAF7119873.1"/>
    <property type="molecule type" value="Genomic_DNA"/>
</dbReference>
<dbReference type="PANTHER" id="PTHR47025:SF10">
    <property type="entry name" value="DNA-BINDING PROTEIN"/>
    <property type="match status" value="1"/>
</dbReference>
<feature type="region of interest" description="Disordered" evidence="3">
    <location>
        <begin position="428"/>
        <end position="482"/>
    </location>
</feature>
<feature type="domain" description="Tify" evidence="4">
    <location>
        <begin position="502"/>
        <end position="538"/>
    </location>
</feature>
<evidence type="ECO:0000256" key="1">
    <source>
        <dbReference type="ARBA" id="ARBA00004123"/>
    </source>
</evidence>
<gene>
    <name evidence="5" type="ORF">RHSIM_Rhsim13G0086300</name>
</gene>
<organism evidence="5 6">
    <name type="scientific">Rhododendron simsii</name>
    <name type="common">Sims's rhododendron</name>
    <dbReference type="NCBI Taxonomy" id="118357"/>
    <lineage>
        <taxon>Eukaryota</taxon>
        <taxon>Viridiplantae</taxon>
        <taxon>Streptophyta</taxon>
        <taxon>Embryophyta</taxon>
        <taxon>Tracheophyta</taxon>
        <taxon>Spermatophyta</taxon>
        <taxon>Magnoliopsida</taxon>
        <taxon>eudicotyledons</taxon>
        <taxon>Gunneridae</taxon>
        <taxon>Pentapetalae</taxon>
        <taxon>asterids</taxon>
        <taxon>Ericales</taxon>
        <taxon>Ericaceae</taxon>
        <taxon>Ericoideae</taxon>
        <taxon>Rhodoreae</taxon>
        <taxon>Rhododendron</taxon>
    </lineage>
</organism>
<dbReference type="OrthoDB" id="1714123at2759"/>
<dbReference type="GO" id="GO:0000977">
    <property type="term" value="F:RNA polymerase II transcription regulatory region sequence-specific DNA binding"/>
    <property type="evidence" value="ECO:0007669"/>
    <property type="project" value="TreeGrafter"/>
</dbReference>
<dbReference type="GO" id="GO:0045944">
    <property type="term" value="P:positive regulation of transcription by RNA polymerase II"/>
    <property type="evidence" value="ECO:0007669"/>
    <property type="project" value="TreeGrafter"/>
</dbReference>
<comment type="caution">
    <text evidence="5">The sequence shown here is derived from an EMBL/GenBank/DDBJ whole genome shotgun (WGS) entry which is preliminary data.</text>
</comment>
<evidence type="ECO:0000256" key="3">
    <source>
        <dbReference type="SAM" id="MobiDB-lite"/>
    </source>
</evidence>
<dbReference type="AlphaFoldDB" id="A0A834L3S9"/>
<dbReference type="PANTHER" id="PTHR47025">
    <property type="entry name" value="AUTOIMMUNE REGULATOR"/>
    <property type="match status" value="1"/>
</dbReference>
<keyword evidence="2" id="KW-0539">Nucleus</keyword>
<protein>
    <recommendedName>
        <fullName evidence="4">Tify domain-containing protein</fullName>
    </recommendedName>
</protein>
<feature type="compositionally biased region" description="Basic and acidic residues" evidence="3">
    <location>
        <begin position="459"/>
        <end position="473"/>
    </location>
</feature>
<evidence type="ECO:0000313" key="5">
    <source>
        <dbReference type="EMBL" id="KAF7119873.1"/>
    </source>
</evidence>
<comment type="subcellular location">
    <subcellularLocation>
        <location evidence="1">Nucleus</location>
    </subcellularLocation>
</comment>
<evidence type="ECO:0000259" key="4">
    <source>
        <dbReference type="Pfam" id="PF16135"/>
    </source>
</evidence>
<sequence>MCADASVTKDYIIREEQPCSQSLVKVGKDLGLWGFFFAENCRHFIRPPIFKSLLHGASVSKGSAPLHDIHDWGGVGWENQFLLTYIKLHLPCMPLTTPIGTVPISCGCAFGQVGQVSIPTTMVCWACWPAGMNDLGADLLVEIISQKGCHVAELSFQNKGFWMAKGGGHLSDADAAYDNTARIESKRSHQWFDDATETDLFPNKKQAVQTPNSKLTAGILNANPSPWENAASFQSVPSQFMDRLFGAETNRPFNFTEQNIAPVGMDGSNMGRKSVDEQFGKDSSMGLSITHNIEDPEIYVSYGGIRKVKVNQVKDSGNGLRGPKENYNNPSIGQAYTDGNETNFISMGQGYGNDDENGMLMGHTYNKGAADIRSIPSASEKGNDNSISIAQPYSKGETNTISFGGFNDEPLFEPLVRPLNSYQFMYDQSSVQTSETPEKKELDESNATALTNVSQVAKSRPESSSKNKSESKATKKQAPNSFPSNVRSLISTGILDGVPVKYVLNAYEFERHAGCKTKHPNNHIYFESGKTIYQIVQDLKSTPESQLFDAVQTVTGSPINQKSFRIWKGKSDLLYLLVSFILSVAVLCHQCVLKAGYWLVLVILEFALEVKICMNPSLGIPNCDFTVPAQGY</sequence>
<dbReference type="Pfam" id="PF16135">
    <property type="entry name" value="TDBD"/>
    <property type="match status" value="1"/>
</dbReference>
<evidence type="ECO:0000313" key="6">
    <source>
        <dbReference type="Proteomes" id="UP000626092"/>
    </source>
</evidence>
<evidence type="ECO:0000256" key="2">
    <source>
        <dbReference type="ARBA" id="ARBA00023242"/>
    </source>
</evidence>
<accession>A0A834L3S9</accession>
<dbReference type="InterPro" id="IPR032308">
    <property type="entry name" value="TDBD"/>
</dbReference>
<reference evidence="5" key="1">
    <citation type="submission" date="2019-11" db="EMBL/GenBank/DDBJ databases">
        <authorList>
            <person name="Liu Y."/>
            <person name="Hou J."/>
            <person name="Li T.-Q."/>
            <person name="Guan C.-H."/>
            <person name="Wu X."/>
            <person name="Wu H.-Z."/>
            <person name="Ling F."/>
            <person name="Zhang R."/>
            <person name="Shi X.-G."/>
            <person name="Ren J.-P."/>
            <person name="Chen E.-F."/>
            <person name="Sun J.-M."/>
        </authorList>
    </citation>
    <scope>NUCLEOTIDE SEQUENCE</scope>
    <source>
        <strain evidence="5">Adult_tree_wgs_1</strain>
        <tissue evidence="5">Leaves</tissue>
    </source>
</reference>
<proteinExistence type="predicted"/>
<dbReference type="Proteomes" id="UP000626092">
    <property type="component" value="Unassembled WGS sequence"/>
</dbReference>
<dbReference type="GO" id="GO:0003682">
    <property type="term" value="F:chromatin binding"/>
    <property type="evidence" value="ECO:0007669"/>
    <property type="project" value="TreeGrafter"/>
</dbReference>
<name>A0A834L3S9_RHOSS</name>